<feature type="compositionally biased region" description="Low complexity" evidence="1">
    <location>
        <begin position="71"/>
        <end position="82"/>
    </location>
</feature>
<reference evidence="5" key="1">
    <citation type="journal article" date="2019" name="Int. J. Syst. Evol. Microbiol.">
        <title>The Global Catalogue of Microorganisms (GCM) 10K type strain sequencing project: providing services to taxonomists for standard genome sequencing and annotation.</title>
        <authorList>
            <consortium name="The Broad Institute Genomics Platform"/>
            <consortium name="The Broad Institute Genome Sequencing Center for Infectious Disease"/>
            <person name="Wu L."/>
            <person name="Ma J."/>
        </authorList>
    </citation>
    <scope>NUCLEOTIDE SEQUENCE [LARGE SCALE GENOMIC DNA]</scope>
    <source>
        <strain evidence="5">JCM 14046</strain>
    </source>
</reference>
<keyword evidence="2" id="KW-1133">Transmembrane helix</keyword>
<accession>A0ABP5B6C3</accession>
<name>A0ABP5B6C3_9ACTN</name>
<feature type="domain" description="ARB-07466-like C-terminal" evidence="3">
    <location>
        <begin position="207"/>
        <end position="301"/>
    </location>
</feature>
<proteinExistence type="predicted"/>
<evidence type="ECO:0000313" key="5">
    <source>
        <dbReference type="Proteomes" id="UP001501612"/>
    </source>
</evidence>
<keyword evidence="5" id="KW-1185">Reference proteome</keyword>
<organism evidence="4 5">
    <name type="scientific">Nocardioides lentus</name>
    <dbReference type="NCBI Taxonomy" id="338077"/>
    <lineage>
        <taxon>Bacteria</taxon>
        <taxon>Bacillati</taxon>
        <taxon>Actinomycetota</taxon>
        <taxon>Actinomycetes</taxon>
        <taxon>Propionibacteriales</taxon>
        <taxon>Nocardioidaceae</taxon>
        <taxon>Nocardioides</taxon>
    </lineage>
</organism>
<sequence>MAKHRAAKHRAEKKRPVRKHGVALVAAPVAATITLSTVGVGYGTAQDPVEQVVVSQSVGLERLSERAVGTSRSASRADAAAAEAREAREARQAAAEQEAAEQAAAARAAELEDARATERAVAQADTRLWTTEELNLWSEPGESAAQLGTVPEEEKVLVTGRSEAGRDEIVVDGESRWVTAGYLSEEKPAETGLDVSCENGSTIATPVSPNIVKVHEVVCGNFPDITTYGTLRSDGEHGQGLAIDIMVSGDRGYEVADFLQANYAELGINYLIYSQRIWSVDRSSEGWRAMEDRGSTTANHYDHVHVTTY</sequence>
<dbReference type="RefSeq" id="WP_344008954.1">
    <property type="nucleotide sequence ID" value="NZ_BAAAMY010000014.1"/>
</dbReference>
<dbReference type="InterPro" id="IPR058593">
    <property type="entry name" value="ARB_07466-like_C"/>
</dbReference>
<comment type="caution">
    <text evidence="4">The sequence shown here is derived from an EMBL/GenBank/DDBJ whole genome shotgun (WGS) entry which is preliminary data.</text>
</comment>
<feature type="region of interest" description="Disordered" evidence="1">
    <location>
        <begin position="65"/>
        <end position="86"/>
    </location>
</feature>
<dbReference type="Pfam" id="PF26571">
    <property type="entry name" value="VldE"/>
    <property type="match status" value="1"/>
</dbReference>
<dbReference type="EMBL" id="BAAAMY010000014">
    <property type="protein sequence ID" value="GAA1929768.1"/>
    <property type="molecule type" value="Genomic_DNA"/>
</dbReference>
<feature type="transmembrane region" description="Helical" evidence="2">
    <location>
        <begin position="21"/>
        <end position="42"/>
    </location>
</feature>
<dbReference type="Proteomes" id="UP001501612">
    <property type="component" value="Unassembled WGS sequence"/>
</dbReference>
<evidence type="ECO:0000313" key="4">
    <source>
        <dbReference type="EMBL" id="GAA1929768.1"/>
    </source>
</evidence>
<protein>
    <recommendedName>
        <fullName evidence="3">ARB-07466-like C-terminal domain-containing protein</fullName>
    </recommendedName>
</protein>
<evidence type="ECO:0000256" key="2">
    <source>
        <dbReference type="SAM" id="Phobius"/>
    </source>
</evidence>
<dbReference type="Gene3D" id="2.30.30.40">
    <property type="entry name" value="SH3 Domains"/>
    <property type="match status" value="1"/>
</dbReference>
<gene>
    <name evidence="4" type="ORF">GCM10009737_34530</name>
</gene>
<evidence type="ECO:0000259" key="3">
    <source>
        <dbReference type="Pfam" id="PF26571"/>
    </source>
</evidence>
<evidence type="ECO:0000256" key="1">
    <source>
        <dbReference type="SAM" id="MobiDB-lite"/>
    </source>
</evidence>
<keyword evidence="2" id="KW-0812">Transmembrane</keyword>
<keyword evidence="2" id="KW-0472">Membrane</keyword>